<evidence type="ECO:0000313" key="2">
    <source>
        <dbReference type="Proteomes" id="UP000218238"/>
    </source>
</evidence>
<accession>A0A2A2THM6</accession>
<dbReference type="AlphaFoldDB" id="A0A2A2THM6"/>
<protein>
    <recommendedName>
        <fullName evidence="3">DUF4058 domain-containing protein</fullName>
    </recommendedName>
</protein>
<dbReference type="Proteomes" id="UP000218238">
    <property type="component" value="Unassembled WGS sequence"/>
</dbReference>
<name>A0A2A2THM6_9CYAN</name>
<gene>
    <name evidence="1" type="ORF">CK510_16740</name>
</gene>
<dbReference type="Pfam" id="PF13267">
    <property type="entry name" value="DUF4058"/>
    <property type="match status" value="1"/>
</dbReference>
<proteinExistence type="predicted"/>
<dbReference type="EMBL" id="NTFS01000188">
    <property type="protein sequence ID" value="PAX52909.1"/>
    <property type="molecule type" value="Genomic_DNA"/>
</dbReference>
<evidence type="ECO:0000313" key="1">
    <source>
        <dbReference type="EMBL" id="PAX52909.1"/>
    </source>
</evidence>
<evidence type="ECO:0008006" key="3">
    <source>
        <dbReference type="Google" id="ProtNLM"/>
    </source>
</evidence>
<comment type="caution">
    <text evidence="1">The sequence shown here is derived from an EMBL/GenBank/DDBJ whole genome shotgun (WGS) entry which is preliminary data.</text>
</comment>
<organism evidence="1 2">
    <name type="scientific">Brunnivagina elsteri CCALA 953</name>
    <dbReference type="NCBI Taxonomy" id="987040"/>
    <lineage>
        <taxon>Bacteria</taxon>
        <taxon>Bacillati</taxon>
        <taxon>Cyanobacteriota</taxon>
        <taxon>Cyanophyceae</taxon>
        <taxon>Nostocales</taxon>
        <taxon>Calotrichaceae</taxon>
        <taxon>Brunnivagina</taxon>
    </lineage>
</organism>
<sequence>MPSPFPGMNPYLENPEFWSEFHSRMIVAIADALDECLSRDYRVAVEKRVYLTENQDNILVGIPDVSVTASLFYVLEKWNHC</sequence>
<dbReference type="InterPro" id="IPR025132">
    <property type="entry name" value="DUF4058"/>
</dbReference>
<dbReference type="OrthoDB" id="518062at2"/>
<reference evidence="1 2" key="1">
    <citation type="submission" date="2017-08" db="EMBL/GenBank/DDBJ databases">
        <title>Draft genome sequence of filamentous cyanobacterium Calothrix elsteri CCALA 953.</title>
        <authorList>
            <person name="Gagunashvili A.N."/>
            <person name="Elster J."/>
            <person name="Andresson O.S."/>
        </authorList>
    </citation>
    <scope>NUCLEOTIDE SEQUENCE [LARGE SCALE GENOMIC DNA]</scope>
    <source>
        <strain evidence="1 2">CCALA 953</strain>
    </source>
</reference>
<keyword evidence="2" id="KW-1185">Reference proteome</keyword>